<gene>
    <name evidence="1" type="ORF">AAHA92_27219</name>
</gene>
<keyword evidence="2" id="KW-1185">Reference proteome</keyword>
<dbReference type="EMBL" id="JBEAFC010000010">
    <property type="protein sequence ID" value="KAL1538475.1"/>
    <property type="molecule type" value="Genomic_DNA"/>
</dbReference>
<comment type="caution">
    <text evidence="1">The sequence shown here is derived from an EMBL/GenBank/DDBJ whole genome shotgun (WGS) entry which is preliminary data.</text>
</comment>
<dbReference type="Proteomes" id="UP001567538">
    <property type="component" value="Unassembled WGS sequence"/>
</dbReference>
<protein>
    <submittedName>
        <fullName evidence="1">Uncharacterized protein</fullName>
    </submittedName>
</protein>
<organism evidence="1 2">
    <name type="scientific">Salvia divinorum</name>
    <name type="common">Maria pastora</name>
    <name type="synonym">Diviner's sage</name>
    <dbReference type="NCBI Taxonomy" id="28513"/>
    <lineage>
        <taxon>Eukaryota</taxon>
        <taxon>Viridiplantae</taxon>
        <taxon>Streptophyta</taxon>
        <taxon>Embryophyta</taxon>
        <taxon>Tracheophyta</taxon>
        <taxon>Spermatophyta</taxon>
        <taxon>Magnoliopsida</taxon>
        <taxon>eudicotyledons</taxon>
        <taxon>Gunneridae</taxon>
        <taxon>Pentapetalae</taxon>
        <taxon>asterids</taxon>
        <taxon>lamiids</taxon>
        <taxon>Lamiales</taxon>
        <taxon>Lamiaceae</taxon>
        <taxon>Nepetoideae</taxon>
        <taxon>Mentheae</taxon>
        <taxon>Salviinae</taxon>
        <taxon>Salvia</taxon>
        <taxon>Salvia subgen. Calosphace</taxon>
    </lineage>
</organism>
<reference evidence="1 2" key="1">
    <citation type="submission" date="2024-06" db="EMBL/GenBank/DDBJ databases">
        <title>A chromosome level genome sequence of Diviner's sage (Salvia divinorum).</title>
        <authorList>
            <person name="Ford S.A."/>
            <person name="Ro D.-K."/>
            <person name="Ness R.W."/>
            <person name="Phillips M.A."/>
        </authorList>
    </citation>
    <scope>NUCLEOTIDE SEQUENCE [LARGE SCALE GENOMIC DNA]</scope>
    <source>
        <strain evidence="1">SAF-2024a</strain>
        <tissue evidence="1">Leaf</tissue>
    </source>
</reference>
<accession>A0ABD1G413</accession>
<proteinExistence type="predicted"/>
<sequence>MEALYSKSNHAFHLCLNFLLEDLCLKEAKVCREFGLSGVAQLVIKLQNTLKVQGRTYSLAVELFSSGECF</sequence>
<dbReference type="AlphaFoldDB" id="A0ABD1G413"/>
<name>A0ABD1G413_SALDI</name>
<evidence type="ECO:0000313" key="1">
    <source>
        <dbReference type="EMBL" id="KAL1538475.1"/>
    </source>
</evidence>
<evidence type="ECO:0000313" key="2">
    <source>
        <dbReference type="Proteomes" id="UP001567538"/>
    </source>
</evidence>